<evidence type="ECO:0008006" key="4">
    <source>
        <dbReference type="Google" id="ProtNLM"/>
    </source>
</evidence>
<dbReference type="OrthoDB" id="514292at2759"/>
<protein>
    <recommendedName>
        <fullName evidence="4">2',3'-cyclic-nucleotide 3'-phosphodiesterase</fullName>
    </recommendedName>
</protein>
<keyword evidence="3" id="KW-1185">Reference proteome</keyword>
<gene>
    <name evidence="2" type="ORF">A1Q2_00364</name>
</gene>
<organism evidence="2 3">
    <name type="scientific">Trichosporon asahii var. asahii (strain CBS 8904)</name>
    <name type="common">Yeast</name>
    <dbReference type="NCBI Taxonomy" id="1220162"/>
    <lineage>
        <taxon>Eukaryota</taxon>
        <taxon>Fungi</taxon>
        <taxon>Dikarya</taxon>
        <taxon>Basidiomycota</taxon>
        <taxon>Agaricomycotina</taxon>
        <taxon>Tremellomycetes</taxon>
        <taxon>Trichosporonales</taxon>
        <taxon>Trichosporonaceae</taxon>
        <taxon>Trichosporon</taxon>
    </lineage>
</organism>
<dbReference type="HOGENOM" id="CLU_1611976_0_0_1"/>
<sequence>MKRRTSLALDAYASGSNPSNRHEASGTATPRPNSDAYAAGSSGTTGSSAADPAARGPDGGGGGSLGGPVEIVLNNPCAGEKYYQCVLAPVDEAEGRGRDLERLRAAFCNAFEESQPFYFPHLSLIYGDMDEDTRWKLADEAVAGGNWPSKTDFAEVVVVDINGYADQWKIVERYQL</sequence>
<dbReference type="STRING" id="1220162.K1VXR1"/>
<dbReference type="Gene3D" id="3.90.1140.10">
    <property type="entry name" value="Cyclic phosphodiesterase"/>
    <property type="match status" value="1"/>
</dbReference>
<comment type="caution">
    <text evidence="2">The sequence shown here is derived from an EMBL/GenBank/DDBJ whole genome shotgun (WGS) entry which is preliminary data.</text>
</comment>
<dbReference type="AlphaFoldDB" id="K1VXR1"/>
<evidence type="ECO:0000313" key="2">
    <source>
        <dbReference type="EMBL" id="EKD05336.1"/>
    </source>
</evidence>
<reference evidence="2 3" key="1">
    <citation type="journal article" date="2012" name="Eukaryot. Cell">
        <title>Genome sequence of the Trichosporon asahii environmental strain CBS 8904.</title>
        <authorList>
            <person name="Yang R.Y."/>
            <person name="Li H.T."/>
            <person name="Zhu H."/>
            <person name="Zhou G.P."/>
            <person name="Wang M."/>
            <person name="Wang L."/>
        </authorList>
    </citation>
    <scope>NUCLEOTIDE SEQUENCE [LARGE SCALE GENOMIC DNA]</scope>
    <source>
        <strain evidence="2 3">CBS 8904</strain>
    </source>
</reference>
<dbReference type="Proteomes" id="UP000006757">
    <property type="component" value="Unassembled WGS sequence"/>
</dbReference>
<dbReference type="EMBL" id="AMBO01000136">
    <property type="protein sequence ID" value="EKD05336.1"/>
    <property type="molecule type" value="Genomic_DNA"/>
</dbReference>
<dbReference type="InParanoid" id="K1VXR1"/>
<evidence type="ECO:0000313" key="3">
    <source>
        <dbReference type="Proteomes" id="UP000006757"/>
    </source>
</evidence>
<feature type="region of interest" description="Disordered" evidence="1">
    <location>
        <begin position="1"/>
        <end position="62"/>
    </location>
</feature>
<dbReference type="SUPFAM" id="SSF55144">
    <property type="entry name" value="LigT-like"/>
    <property type="match status" value="1"/>
</dbReference>
<feature type="compositionally biased region" description="Low complexity" evidence="1">
    <location>
        <begin position="34"/>
        <end position="56"/>
    </location>
</feature>
<name>K1VXR1_TRIAC</name>
<dbReference type="InterPro" id="IPR009097">
    <property type="entry name" value="Cyclic_Pdiesterase"/>
</dbReference>
<proteinExistence type="predicted"/>
<evidence type="ECO:0000256" key="1">
    <source>
        <dbReference type="SAM" id="MobiDB-lite"/>
    </source>
</evidence>
<accession>K1VXR1</accession>